<dbReference type="PROSITE" id="PS50113">
    <property type="entry name" value="PAC"/>
    <property type="match status" value="2"/>
</dbReference>
<proteinExistence type="predicted"/>
<dbReference type="InterPro" id="IPR052155">
    <property type="entry name" value="Biofilm_reg_signaling"/>
</dbReference>
<dbReference type="GO" id="GO:0003824">
    <property type="term" value="F:catalytic activity"/>
    <property type="evidence" value="ECO:0007669"/>
    <property type="project" value="UniProtKB-ARBA"/>
</dbReference>
<dbReference type="FunFam" id="3.30.70.270:FF:000001">
    <property type="entry name" value="Diguanylate cyclase domain protein"/>
    <property type="match status" value="1"/>
</dbReference>
<dbReference type="CDD" id="cd01949">
    <property type="entry name" value="GGDEF"/>
    <property type="match status" value="1"/>
</dbReference>
<dbReference type="InterPro" id="IPR035919">
    <property type="entry name" value="EAL_sf"/>
</dbReference>
<evidence type="ECO:0000259" key="3">
    <source>
        <dbReference type="PROSITE" id="PS50113"/>
    </source>
</evidence>
<dbReference type="EMBL" id="MTEI01000007">
    <property type="protein sequence ID" value="OQW87715.1"/>
    <property type="molecule type" value="Genomic_DNA"/>
</dbReference>
<dbReference type="Pfam" id="PF00563">
    <property type="entry name" value="EAL"/>
    <property type="match status" value="1"/>
</dbReference>
<dbReference type="PROSITE" id="PS50112">
    <property type="entry name" value="PAS"/>
    <property type="match status" value="1"/>
</dbReference>
<dbReference type="Pfam" id="PF00990">
    <property type="entry name" value="GGDEF"/>
    <property type="match status" value="1"/>
</dbReference>
<evidence type="ECO:0008006" key="8">
    <source>
        <dbReference type="Google" id="ProtNLM"/>
    </source>
</evidence>
<feature type="domain" description="GGDEF" evidence="5">
    <location>
        <begin position="345"/>
        <end position="479"/>
    </location>
</feature>
<dbReference type="InterPro" id="IPR000160">
    <property type="entry name" value="GGDEF_dom"/>
</dbReference>
<dbReference type="Gene3D" id="3.30.70.270">
    <property type="match status" value="1"/>
</dbReference>
<dbReference type="NCBIfam" id="TIGR00254">
    <property type="entry name" value="GGDEF"/>
    <property type="match status" value="1"/>
</dbReference>
<dbReference type="SMART" id="SM00091">
    <property type="entry name" value="PAS"/>
    <property type="match status" value="2"/>
</dbReference>
<feature type="domain" description="PAC" evidence="3">
    <location>
        <begin position="140"/>
        <end position="191"/>
    </location>
</feature>
<feature type="domain" description="PAC" evidence="3">
    <location>
        <begin position="261"/>
        <end position="313"/>
    </location>
</feature>
<evidence type="ECO:0000259" key="2">
    <source>
        <dbReference type="PROSITE" id="PS50112"/>
    </source>
</evidence>
<accession>A0A1W9KTF1</accession>
<dbReference type="NCBIfam" id="TIGR00229">
    <property type="entry name" value="sensory_box"/>
    <property type="match status" value="2"/>
</dbReference>
<dbReference type="SUPFAM" id="SSF55073">
    <property type="entry name" value="Nucleotide cyclase"/>
    <property type="match status" value="1"/>
</dbReference>
<evidence type="ECO:0000259" key="4">
    <source>
        <dbReference type="PROSITE" id="PS50883"/>
    </source>
</evidence>
<reference evidence="6 7" key="1">
    <citation type="submission" date="2017-01" db="EMBL/GenBank/DDBJ databases">
        <title>Novel large sulfur bacteria in the metagenomes of groundwater-fed chemosynthetic microbial mats in the Lake Huron basin.</title>
        <authorList>
            <person name="Sharrar A.M."/>
            <person name="Flood B.E."/>
            <person name="Bailey J.V."/>
            <person name="Jones D.S."/>
            <person name="Biddanda B."/>
            <person name="Ruberg S.A."/>
            <person name="Marcus D.N."/>
            <person name="Dick G.J."/>
        </authorList>
    </citation>
    <scope>NUCLEOTIDE SEQUENCE [LARGE SCALE GENOMIC DNA]</scope>
    <source>
        <strain evidence="6">A7</strain>
    </source>
</reference>
<dbReference type="Pfam" id="PF00989">
    <property type="entry name" value="PAS"/>
    <property type="match status" value="1"/>
</dbReference>
<sequence>MSPEALVDAQALRRRAEAALDGKTDASAIALSHQETARQLHELQVHQIELEMQNEELRRAQQALETSKASYLDLYDHAPVGYLSISDKGLITRANRTAAHLLGTTSSQLVLQPLSQFIARDDQTAYYLVRKLTLTTQQTQTREIRMVRPNGQHFYAQLIATRVDDDTGVPALRVMLSDFTERQVAQERLGLAASVFDNAREGIMITDTGGKIVEINAAFSHITGYSRSEVVGNSPRLLSSGRHSKAFYEAMWTHLLNKGHWYGEVWNRRKNGEIYAELQTVTTVRDAHGTATHYVALFSDVTNFKAHQAQMERLAHYDLLTDLPNRALLADRLRQSMAQTMRRGDLLGVAYLDLDSFKTVNDTHGHEVGDKLLVALSARMKDALRDGDTLARIGGDEFVAVLTDLADVTASLPMLERLLAAANQATQLDDLHLQVSASLGVTFYPQTDITEPDQLLRQADQAMYQAKQSGKNRYHLFDTLHDRSVRGHNEGLERIRQALAQQELVLYYQPKVNMRTGEAFGAEALIRWQHPEKGLLPPAEFLPLIDNDPLAIEVGEWVIDTALAQMARWQAAGFEPQVSVNVGALQLQQIGFVDRLRSLMQRHPTVKPEKFMLEMLETSALQDIGYASRVIEDCHKLGVVFALDDFGTGYSSLTYLKLLRVAVLKIDQSFVRDMLSDPDDLSILRGVISLASAFGRQVIAEGVETIAHGSALLQLGCDQAQGYGIARPMPADTLPAWVASWQPDTTWGGASAAASARSEARAFI</sequence>
<dbReference type="InterPro" id="IPR001633">
    <property type="entry name" value="EAL_dom"/>
</dbReference>
<dbReference type="InterPro" id="IPR013767">
    <property type="entry name" value="PAS_fold"/>
</dbReference>
<dbReference type="PANTHER" id="PTHR44757:SF2">
    <property type="entry name" value="BIOFILM ARCHITECTURE MAINTENANCE PROTEIN MBAA"/>
    <property type="match status" value="1"/>
</dbReference>
<name>A0A1W9KTF1_9BURK</name>
<dbReference type="SMART" id="SM00267">
    <property type="entry name" value="GGDEF"/>
    <property type="match status" value="1"/>
</dbReference>
<evidence type="ECO:0000313" key="7">
    <source>
        <dbReference type="Proteomes" id="UP000192505"/>
    </source>
</evidence>
<feature type="domain" description="EAL" evidence="4">
    <location>
        <begin position="488"/>
        <end position="742"/>
    </location>
</feature>
<dbReference type="InterPro" id="IPR043128">
    <property type="entry name" value="Rev_trsase/Diguanyl_cyclase"/>
</dbReference>
<dbReference type="AlphaFoldDB" id="A0A1W9KTF1"/>
<evidence type="ECO:0000256" key="1">
    <source>
        <dbReference type="SAM" id="Coils"/>
    </source>
</evidence>
<dbReference type="SMART" id="SM00052">
    <property type="entry name" value="EAL"/>
    <property type="match status" value="1"/>
</dbReference>
<dbReference type="PROSITE" id="PS50883">
    <property type="entry name" value="EAL"/>
    <property type="match status" value="1"/>
</dbReference>
<feature type="coiled-coil region" evidence="1">
    <location>
        <begin position="38"/>
        <end position="70"/>
    </location>
</feature>
<dbReference type="SUPFAM" id="SSF55785">
    <property type="entry name" value="PYP-like sensor domain (PAS domain)"/>
    <property type="match status" value="2"/>
</dbReference>
<dbReference type="InterPro" id="IPR001610">
    <property type="entry name" value="PAC"/>
</dbReference>
<dbReference type="InterPro" id="IPR000700">
    <property type="entry name" value="PAS-assoc_C"/>
</dbReference>
<evidence type="ECO:0000259" key="5">
    <source>
        <dbReference type="PROSITE" id="PS50887"/>
    </source>
</evidence>
<comment type="caution">
    <text evidence="6">The sequence shown here is derived from an EMBL/GenBank/DDBJ whole genome shotgun (WGS) entry which is preliminary data.</text>
</comment>
<feature type="domain" description="PAS" evidence="2">
    <location>
        <begin position="195"/>
        <end position="234"/>
    </location>
</feature>
<dbReference type="Pfam" id="PF13426">
    <property type="entry name" value="PAS_9"/>
    <property type="match status" value="1"/>
</dbReference>
<protein>
    <recommendedName>
        <fullName evidence="8">Diguanylate cyclase/phosphodiesterase with PAS/PAC sensor(S)</fullName>
    </recommendedName>
</protein>
<dbReference type="PANTHER" id="PTHR44757">
    <property type="entry name" value="DIGUANYLATE CYCLASE DGCP"/>
    <property type="match status" value="1"/>
</dbReference>
<dbReference type="SUPFAM" id="SSF141868">
    <property type="entry name" value="EAL domain-like"/>
    <property type="match status" value="1"/>
</dbReference>
<dbReference type="Proteomes" id="UP000192505">
    <property type="component" value="Unassembled WGS sequence"/>
</dbReference>
<dbReference type="Gene3D" id="3.20.20.450">
    <property type="entry name" value="EAL domain"/>
    <property type="match status" value="1"/>
</dbReference>
<dbReference type="PROSITE" id="PS50887">
    <property type="entry name" value="GGDEF"/>
    <property type="match status" value="1"/>
</dbReference>
<dbReference type="SMART" id="SM00086">
    <property type="entry name" value="PAC"/>
    <property type="match status" value="2"/>
</dbReference>
<gene>
    <name evidence="6" type="ORF">BWK72_12505</name>
</gene>
<dbReference type="Gene3D" id="3.30.450.20">
    <property type="entry name" value="PAS domain"/>
    <property type="match status" value="2"/>
</dbReference>
<dbReference type="CDD" id="cd01948">
    <property type="entry name" value="EAL"/>
    <property type="match status" value="1"/>
</dbReference>
<dbReference type="InterPro" id="IPR000014">
    <property type="entry name" value="PAS"/>
</dbReference>
<dbReference type="InterPro" id="IPR035965">
    <property type="entry name" value="PAS-like_dom_sf"/>
</dbReference>
<dbReference type="InterPro" id="IPR029787">
    <property type="entry name" value="Nucleotide_cyclase"/>
</dbReference>
<organism evidence="6 7">
    <name type="scientific">Rhodoferax ferrireducens</name>
    <dbReference type="NCBI Taxonomy" id="192843"/>
    <lineage>
        <taxon>Bacteria</taxon>
        <taxon>Pseudomonadati</taxon>
        <taxon>Pseudomonadota</taxon>
        <taxon>Betaproteobacteria</taxon>
        <taxon>Burkholderiales</taxon>
        <taxon>Comamonadaceae</taxon>
        <taxon>Rhodoferax</taxon>
    </lineage>
</organism>
<evidence type="ECO:0000313" key="6">
    <source>
        <dbReference type="EMBL" id="OQW87715.1"/>
    </source>
</evidence>
<dbReference type="CDD" id="cd00130">
    <property type="entry name" value="PAS"/>
    <property type="match status" value="2"/>
</dbReference>
<keyword evidence="1" id="KW-0175">Coiled coil</keyword>